<dbReference type="PANTHER" id="PTHR13847">
    <property type="entry name" value="SARCOSINE DEHYDROGENASE-RELATED"/>
    <property type="match status" value="1"/>
</dbReference>
<dbReference type="OrthoDB" id="3613324at2"/>
<reference evidence="4" key="1">
    <citation type="submission" date="2016-10" db="EMBL/GenBank/DDBJ databases">
        <authorList>
            <person name="Varghese N."/>
            <person name="Submissions S."/>
        </authorList>
    </citation>
    <scope>NUCLEOTIDE SEQUENCE [LARGE SCALE GENOMIC DNA]</scope>
    <source>
        <strain evidence="4">CGMCC 4.3516</strain>
    </source>
</reference>
<dbReference type="SUPFAM" id="SSF51905">
    <property type="entry name" value="FAD/NAD(P)-binding domain"/>
    <property type="match status" value="1"/>
</dbReference>
<dbReference type="RefSeq" id="WP_091038158.1">
    <property type="nucleotide sequence ID" value="NZ_FNAD01000011.1"/>
</dbReference>
<sequence>MDAVDLAVIGGGVIGAVTAYEAAAAFPGADIAVLERGLVGGGATSRSAGVHFPRGATARVRSMTEHSHRYWQRLAAELGLPVHPTRATVRASAERADAVRGAYLELGAETEPDPGTREWVLDGCHYADVEGVARAILTDLRPRATVWEGVEVAALDGDDGWVLTLGHGETLRARRVVLAPGPWIAHPAWADLIAPLGLRVKKIVAAHLDTVPGPGDALAVFDDEDAFVLPLHHRGHFLFSYTCDEWDVDPDTVERGLAPSDLADARAVLRRHAPNLAPLCRSGRVFCDAYSPAREPVVAELCPGLVFAGAAGGSGYRLAPAIAAEAVAALASATSHPSNR</sequence>
<evidence type="ECO:0000256" key="1">
    <source>
        <dbReference type="ARBA" id="ARBA00023002"/>
    </source>
</evidence>
<dbReference type="PANTHER" id="PTHR13847:SF287">
    <property type="entry name" value="FAD-DEPENDENT OXIDOREDUCTASE DOMAIN-CONTAINING PROTEIN 1"/>
    <property type="match status" value="1"/>
</dbReference>
<dbReference type="Proteomes" id="UP000198949">
    <property type="component" value="Unassembled WGS sequence"/>
</dbReference>
<proteinExistence type="predicted"/>
<evidence type="ECO:0000313" key="4">
    <source>
        <dbReference type="Proteomes" id="UP000198949"/>
    </source>
</evidence>
<dbReference type="Gene3D" id="3.30.9.10">
    <property type="entry name" value="D-Amino Acid Oxidase, subunit A, domain 2"/>
    <property type="match status" value="1"/>
</dbReference>
<feature type="domain" description="FAD dependent oxidoreductase" evidence="2">
    <location>
        <begin position="5"/>
        <end position="326"/>
    </location>
</feature>
<evidence type="ECO:0000259" key="2">
    <source>
        <dbReference type="Pfam" id="PF01266"/>
    </source>
</evidence>
<name>A0A1G6ZK33_9ACTN</name>
<dbReference type="STRING" id="58114.SAMN05216270_11144"/>
<dbReference type="GO" id="GO:0005737">
    <property type="term" value="C:cytoplasm"/>
    <property type="evidence" value="ECO:0007669"/>
    <property type="project" value="TreeGrafter"/>
</dbReference>
<gene>
    <name evidence="3" type="ORF">SAMN05216270_11144</name>
</gene>
<dbReference type="GO" id="GO:0016491">
    <property type="term" value="F:oxidoreductase activity"/>
    <property type="evidence" value="ECO:0007669"/>
    <property type="project" value="UniProtKB-KW"/>
</dbReference>
<dbReference type="InterPro" id="IPR036188">
    <property type="entry name" value="FAD/NAD-bd_sf"/>
</dbReference>
<dbReference type="Pfam" id="PF01266">
    <property type="entry name" value="DAO"/>
    <property type="match status" value="1"/>
</dbReference>
<keyword evidence="1" id="KW-0560">Oxidoreductase</keyword>
<dbReference type="Gene3D" id="3.50.50.60">
    <property type="entry name" value="FAD/NAD(P)-binding domain"/>
    <property type="match status" value="2"/>
</dbReference>
<dbReference type="InterPro" id="IPR006076">
    <property type="entry name" value="FAD-dep_OxRdtase"/>
</dbReference>
<evidence type="ECO:0000313" key="3">
    <source>
        <dbReference type="EMBL" id="SDE02782.1"/>
    </source>
</evidence>
<keyword evidence="4" id="KW-1185">Reference proteome</keyword>
<dbReference type="AlphaFoldDB" id="A0A1G6ZK33"/>
<dbReference type="EMBL" id="FNAD01000011">
    <property type="protein sequence ID" value="SDE02782.1"/>
    <property type="molecule type" value="Genomic_DNA"/>
</dbReference>
<protein>
    <submittedName>
        <fullName evidence="3">Glycine/D-amino acid oxidase</fullName>
    </submittedName>
</protein>
<accession>A0A1G6ZK33</accession>
<organism evidence="3 4">
    <name type="scientific">Glycomyces harbinensis</name>
    <dbReference type="NCBI Taxonomy" id="58114"/>
    <lineage>
        <taxon>Bacteria</taxon>
        <taxon>Bacillati</taxon>
        <taxon>Actinomycetota</taxon>
        <taxon>Actinomycetes</taxon>
        <taxon>Glycomycetales</taxon>
        <taxon>Glycomycetaceae</taxon>
        <taxon>Glycomyces</taxon>
    </lineage>
</organism>